<dbReference type="PROSITE" id="PS51257">
    <property type="entry name" value="PROKAR_LIPOPROTEIN"/>
    <property type="match status" value="1"/>
</dbReference>
<organism evidence="1 2">
    <name type="scientific">Tectimicrobiota bacterium</name>
    <dbReference type="NCBI Taxonomy" id="2528274"/>
    <lineage>
        <taxon>Bacteria</taxon>
        <taxon>Pseudomonadati</taxon>
        <taxon>Nitrospinota/Tectimicrobiota group</taxon>
        <taxon>Candidatus Tectimicrobiota</taxon>
    </lineage>
</organism>
<proteinExistence type="predicted"/>
<dbReference type="AlphaFoldDB" id="A0A932CPB4"/>
<name>A0A932CPB4_UNCTE</name>
<reference evidence="1" key="1">
    <citation type="submission" date="2020-07" db="EMBL/GenBank/DDBJ databases">
        <title>Huge and variable diversity of episymbiotic CPR bacteria and DPANN archaea in groundwater ecosystems.</title>
        <authorList>
            <person name="He C.Y."/>
            <person name="Keren R."/>
            <person name="Whittaker M."/>
            <person name="Farag I.F."/>
            <person name="Doudna J."/>
            <person name="Cate J.H.D."/>
            <person name="Banfield J.F."/>
        </authorList>
    </citation>
    <scope>NUCLEOTIDE SEQUENCE</scope>
    <source>
        <strain evidence="1">NC_groundwater_672_Ag_B-0.1um_62_36</strain>
    </source>
</reference>
<dbReference type="Proteomes" id="UP000769766">
    <property type="component" value="Unassembled WGS sequence"/>
</dbReference>
<comment type="caution">
    <text evidence="1">The sequence shown here is derived from an EMBL/GenBank/DDBJ whole genome shotgun (WGS) entry which is preliminary data.</text>
</comment>
<dbReference type="InterPro" id="IPR005534">
    <property type="entry name" value="Curli_assmbl/transp-comp_CsgG"/>
</dbReference>
<sequence length="194" mass="21174">MAIKITPRPSVSSILILTLLFFLASCSGPTLYVHPSANFSLVKRVAVLPFDNLTDERTAGEIVHDIFVTQLLARGLFGVVEQGEVMRVIREKGLNPSKGLSATEAKTLGRALNIQGIILGTVEVYEPSKRGGNISYPVVAFSVRMVEVEKGEVIWKTGYSKDGLTLPYRLFGLNSKEIPTLTQEVANALLKTIE</sequence>
<evidence type="ECO:0000313" key="1">
    <source>
        <dbReference type="EMBL" id="MBI2876983.1"/>
    </source>
</evidence>
<dbReference type="Gene3D" id="3.40.50.10610">
    <property type="entry name" value="ABC-type transport auxiliary lipoprotein component"/>
    <property type="match status" value="1"/>
</dbReference>
<dbReference type="GO" id="GO:0030288">
    <property type="term" value="C:outer membrane-bounded periplasmic space"/>
    <property type="evidence" value="ECO:0007669"/>
    <property type="project" value="InterPro"/>
</dbReference>
<gene>
    <name evidence="1" type="ORF">HYY20_08890</name>
</gene>
<dbReference type="EMBL" id="JACPRF010000267">
    <property type="protein sequence ID" value="MBI2876983.1"/>
    <property type="molecule type" value="Genomic_DNA"/>
</dbReference>
<dbReference type="Pfam" id="PF03783">
    <property type="entry name" value="CsgG"/>
    <property type="match status" value="1"/>
</dbReference>
<evidence type="ECO:0000313" key="2">
    <source>
        <dbReference type="Proteomes" id="UP000769766"/>
    </source>
</evidence>
<accession>A0A932CPB4</accession>
<evidence type="ECO:0008006" key="3">
    <source>
        <dbReference type="Google" id="ProtNLM"/>
    </source>
</evidence>
<protein>
    <recommendedName>
        <fullName evidence="3">Penicillin-binding protein activator LpoB</fullName>
    </recommendedName>
</protein>